<dbReference type="AlphaFoldDB" id="A0AAV2VXA8"/>
<name>A0AAV2VXA8_9VIBR</name>
<evidence type="ECO:0000313" key="2">
    <source>
        <dbReference type="Proteomes" id="UP000018211"/>
    </source>
</evidence>
<evidence type="ECO:0000313" key="1">
    <source>
        <dbReference type="EMBL" id="CCO49240.1"/>
    </source>
</evidence>
<organism evidence="1 2">
    <name type="scientific">Vibrio nigripulchritudo SOn1</name>
    <dbReference type="NCBI Taxonomy" id="1238450"/>
    <lineage>
        <taxon>Bacteria</taxon>
        <taxon>Pseudomonadati</taxon>
        <taxon>Pseudomonadota</taxon>
        <taxon>Gammaproteobacteria</taxon>
        <taxon>Vibrionales</taxon>
        <taxon>Vibrionaceae</taxon>
        <taxon>Vibrio</taxon>
    </lineage>
</organism>
<accession>A0AAV2VXA8</accession>
<gene>
    <name evidence="1" type="ORF">VIBNISOn1_800021</name>
</gene>
<comment type="caution">
    <text evidence="1">The sequence shown here is derived from an EMBL/GenBank/DDBJ whole genome shotgun (WGS) entry which is preliminary data.</text>
</comment>
<reference evidence="1 2" key="1">
    <citation type="journal article" date="2013" name="ISME J.">
        <title>Comparative genomics of pathogenic lineages of Vibrio nigripulchritudo identifies virulence-associated traits.</title>
        <authorList>
            <person name="Goudenege D."/>
            <person name="Labreuche Y."/>
            <person name="Krin E."/>
            <person name="Ansquer D."/>
            <person name="Mangenot S."/>
            <person name="Calteau A."/>
            <person name="Medigue C."/>
            <person name="Mazel D."/>
            <person name="Polz M.F."/>
            <person name="Le Roux F."/>
        </authorList>
    </citation>
    <scope>NUCLEOTIDE SEQUENCE [LARGE SCALE GENOMIC DNA]</scope>
    <source>
        <strain evidence="1 2">SOn1</strain>
    </source>
</reference>
<protein>
    <submittedName>
        <fullName evidence="1">Uncharacterized protein</fullName>
    </submittedName>
</protein>
<dbReference type="Proteomes" id="UP000018211">
    <property type="component" value="Unassembled WGS sequence"/>
</dbReference>
<proteinExistence type="predicted"/>
<sequence>MLTANDIVQTYQGSTTLGWYQLVLDYMSSCRYFGRIDDLAKNHLSIHVADSTCKVI</sequence>
<dbReference type="EMBL" id="CAOF01000176">
    <property type="protein sequence ID" value="CCO49240.1"/>
    <property type="molecule type" value="Genomic_DNA"/>
</dbReference>